<accession>B4VNF1</accession>
<evidence type="ECO:0000313" key="2">
    <source>
        <dbReference type="Proteomes" id="UP000003835"/>
    </source>
</evidence>
<proteinExistence type="predicted"/>
<evidence type="ECO:0000313" key="1">
    <source>
        <dbReference type="EMBL" id="EDX76454.1"/>
    </source>
</evidence>
<sequence length="39" mass="4491">MKVNLLSLEIHLTVKSKITTGAILPDQLKLFRKLHKEFS</sequence>
<organism evidence="1 2">
    <name type="scientific">Coleofasciculus chthonoplastes PCC 7420</name>
    <dbReference type="NCBI Taxonomy" id="118168"/>
    <lineage>
        <taxon>Bacteria</taxon>
        <taxon>Bacillati</taxon>
        <taxon>Cyanobacteriota</taxon>
        <taxon>Cyanophyceae</taxon>
        <taxon>Coleofasciculales</taxon>
        <taxon>Coleofasciculaceae</taxon>
        <taxon>Coleofasciculus</taxon>
    </lineage>
</organism>
<dbReference type="AlphaFoldDB" id="B4VNF1"/>
<keyword evidence="2" id="KW-1185">Reference proteome</keyword>
<reference evidence="1 2" key="1">
    <citation type="submission" date="2008-07" db="EMBL/GenBank/DDBJ databases">
        <authorList>
            <person name="Tandeau de Marsac N."/>
            <person name="Ferriera S."/>
            <person name="Johnson J."/>
            <person name="Kravitz S."/>
            <person name="Beeson K."/>
            <person name="Sutton G."/>
            <person name="Rogers Y.-H."/>
            <person name="Friedman R."/>
            <person name="Frazier M."/>
            <person name="Venter J.C."/>
        </authorList>
    </citation>
    <scope>NUCLEOTIDE SEQUENCE [LARGE SCALE GENOMIC DNA]</scope>
    <source>
        <strain evidence="1 2">PCC 7420</strain>
    </source>
</reference>
<dbReference type="HOGENOM" id="CLU_3307925_0_0_3"/>
<dbReference type="Proteomes" id="UP000003835">
    <property type="component" value="Unassembled WGS sequence"/>
</dbReference>
<dbReference type="EMBL" id="DS989846">
    <property type="protein sequence ID" value="EDX76454.1"/>
    <property type="molecule type" value="Genomic_DNA"/>
</dbReference>
<gene>
    <name evidence="1" type="ORF">MC7420_4710</name>
</gene>
<name>B4VNF1_9CYAN</name>
<protein>
    <submittedName>
        <fullName evidence="1">Uncharacterized protein</fullName>
    </submittedName>
</protein>
<dbReference type="STRING" id="118168.MC7420_4710"/>